<gene>
    <name evidence="8" type="ORF">HZF24_00425</name>
</gene>
<evidence type="ECO:0000313" key="8">
    <source>
        <dbReference type="EMBL" id="NYB72598.1"/>
    </source>
</evidence>
<dbReference type="EMBL" id="JACBNQ010000001">
    <property type="protein sequence ID" value="NYB72598.1"/>
    <property type="molecule type" value="Genomic_DNA"/>
</dbReference>
<keyword evidence="3 4" id="KW-0975">Bacterial flagellum</keyword>
<sequence length="298" mass="31974">MMKALYSGVSGMRSHQTKMDVIGNNIANVNTYGYKSQRTTFRDVYYQQLKNPGGASVDRGGTNAAQVGYGAQIGSVDTIHTISGYSPTNKSTDIYINGEGFLTVETSTGQRLYTRLGALGFDSAGNLVDVNGSRVYGWNDGDFAINAEGVITVDEADLAAINIAPTDPDVEYTNITINTDGLITAVYNNKDDDSDPLNDTIVDLGVIAVASIQNQDALVHEGNSYYRESKNTGEITYNIPGSKGSGTGALVTGGLEMSNVDLANEFSDMIITQRGYQANTKIISVVDQMLEELVNLKR</sequence>
<comment type="subcellular location">
    <subcellularLocation>
        <location evidence="1 4">Bacterial flagellum basal body</location>
    </subcellularLocation>
</comment>
<dbReference type="GO" id="GO:0009424">
    <property type="term" value="C:bacterial-type flagellum hook"/>
    <property type="evidence" value="ECO:0007669"/>
    <property type="project" value="TreeGrafter"/>
</dbReference>
<dbReference type="InterPro" id="IPR053967">
    <property type="entry name" value="LlgE_F_G-like_D1"/>
</dbReference>
<dbReference type="InterPro" id="IPR001444">
    <property type="entry name" value="Flag_bb_rod_N"/>
</dbReference>
<keyword evidence="9" id="KW-1185">Reference proteome</keyword>
<dbReference type="GO" id="GO:0005829">
    <property type="term" value="C:cytosol"/>
    <property type="evidence" value="ECO:0007669"/>
    <property type="project" value="TreeGrafter"/>
</dbReference>
<keyword evidence="8" id="KW-0282">Flagellum</keyword>
<name>A0A974BGF5_SEDHY</name>
<evidence type="ECO:0000256" key="3">
    <source>
        <dbReference type="ARBA" id="ARBA00023143"/>
    </source>
</evidence>
<organism evidence="8 9">
    <name type="scientific">Sedimentibacter hydroxybenzoicus DSM 7310</name>
    <dbReference type="NCBI Taxonomy" id="1123245"/>
    <lineage>
        <taxon>Bacteria</taxon>
        <taxon>Bacillati</taxon>
        <taxon>Bacillota</taxon>
        <taxon>Tissierellia</taxon>
        <taxon>Sedimentibacter</taxon>
    </lineage>
</organism>
<feature type="domain" description="Flagellar basal-body/hook protein C-terminal" evidence="6">
    <location>
        <begin position="253"/>
        <end position="296"/>
    </location>
</feature>
<evidence type="ECO:0000259" key="7">
    <source>
        <dbReference type="Pfam" id="PF22692"/>
    </source>
</evidence>
<dbReference type="Pfam" id="PF06429">
    <property type="entry name" value="Flg_bbr_C"/>
    <property type="match status" value="1"/>
</dbReference>
<feature type="domain" description="Flagellar hook protein FlgE/F/G-like D1" evidence="7">
    <location>
        <begin position="96"/>
        <end position="185"/>
    </location>
</feature>
<dbReference type="NCBIfam" id="TIGR03506">
    <property type="entry name" value="FlgEFG_subfam"/>
    <property type="match status" value="2"/>
</dbReference>
<reference evidence="8" key="1">
    <citation type="submission" date="2020-07" db="EMBL/GenBank/DDBJ databases">
        <title>Genomic analysis of a strain of Sedimentibacter Hydroxybenzoicus DSM7310.</title>
        <authorList>
            <person name="Ma S."/>
        </authorList>
    </citation>
    <scope>NUCLEOTIDE SEQUENCE</scope>
    <source>
        <strain evidence="8">DSM 7310</strain>
    </source>
</reference>
<keyword evidence="8" id="KW-0969">Cilium</keyword>
<evidence type="ECO:0000256" key="4">
    <source>
        <dbReference type="RuleBase" id="RU362116"/>
    </source>
</evidence>
<dbReference type="PANTHER" id="PTHR30435">
    <property type="entry name" value="FLAGELLAR PROTEIN"/>
    <property type="match status" value="1"/>
</dbReference>
<dbReference type="PANTHER" id="PTHR30435:SF1">
    <property type="entry name" value="FLAGELLAR HOOK PROTEIN FLGE"/>
    <property type="match status" value="1"/>
</dbReference>
<comment type="function">
    <text evidence="4">A flexible structure which links the flagellar filament to the drive apparatus in the basal body.</text>
</comment>
<dbReference type="GO" id="GO:0009425">
    <property type="term" value="C:bacterial-type flagellum basal body"/>
    <property type="evidence" value="ECO:0007669"/>
    <property type="project" value="UniProtKB-SubCell"/>
</dbReference>
<dbReference type="Pfam" id="PF00460">
    <property type="entry name" value="Flg_bb_rod"/>
    <property type="match status" value="1"/>
</dbReference>
<keyword evidence="8" id="KW-0966">Cell projection</keyword>
<evidence type="ECO:0000259" key="5">
    <source>
        <dbReference type="Pfam" id="PF00460"/>
    </source>
</evidence>
<accession>A0A974BGF5</accession>
<dbReference type="GO" id="GO:0071978">
    <property type="term" value="P:bacterial-type flagellum-dependent swarming motility"/>
    <property type="evidence" value="ECO:0007669"/>
    <property type="project" value="TreeGrafter"/>
</dbReference>
<comment type="similarity">
    <text evidence="2 4">Belongs to the flagella basal body rod proteins family.</text>
</comment>
<protein>
    <recommendedName>
        <fullName evidence="4">Flagellar hook protein FlgE</fullName>
    </recommendedName>
</protein>
<dbReference type="InterPro" id="IPR020013">
    <property type="entry name" value="Flagellar_FlgE/F/G"/>
</dbReference>
<dbReference type="InterPro" id="IPR037925">
    <property type="entry name" value="FlgE/F/G-like"/>
</dbReference>
<dbReference type="SUPFAM" id="SSF117143">
    <property type="entry name" value="Flagellar hook protein flgE"/>
    <property type="match status" value="1"/>
</dbReference>
<evidence type="ECO:0000259" key="6">
    <source>
        <dbReference type="Pfam" id="PF06429"/>
    </source>
</evidence>
<evidence type="ECO:0000256" key="1">
    <source>
        <dbReference type="ARBA" id="ARBA00004117"/>
    </source>
</evidence>
<dbReference type="RefSeq" id="WP_179236287.1">
    <property type="nucleotide sequence ID" value="NZ_JACBNQ010000001.1"/>
</dbReference>
<dbReference type="AlphaFoldDB" id="A0A974BGF5"/>
<proteinExistence type="inferred from homology"/>
<dbReference type="Pfam" id="PF22692">
    <property type="entry name" value="LlgE_F_G_D1"/>
    <property type="match status" value="1"/>
</dbReference>
<comment type="caution">
    <text evidence="8">The sequence shown here is derived from an EMBL/GenBank/DDBJ whole genome shotgun (WGS) entry which is preliminary data.</text>
</comment>
<dbReference type="Proteomes" id="UP000611629">
    <property type="component" value="Unassembled WGS sequence"/>
</dbReference>
<dbReference type="InterPro" id="IPR010930">
    <property type="entry name" value="Flg_bb/hook_C_dom"/>
</dbReference>
<evidence type="ECO:0000313" key="9">
    <source>
        <dbReference type="Proteomes" id="UP000611629"/>
    </source>
</evidence>
<evidence type="ECO:0000256" key="2">
    <source>
        <dbReference type="ARBA" id="ARBA00009677"/>
    </source>
</evidence>
<feature type="domain" description="Flagellar basal body rod protein N-terminal" evidence="5">
    <location>
        <begin position="5"/>
        <end position="35"/>
    </location>
</feature>